<evidence type="ECO:0000313" key="1">
    <source>
        <dbReference type="EMBL" id="AOA60025.1"/>
    </source>
</evidence>
<sequence>MQYTVLSDGRIRVEAVNFGEKIRIDFELDCQDERCKINDIFAPQSYKKELIEIVKHERC</sequence>
<protein>
    <submittedName>
        <fullName evidence="1">Uncharacterized protein</fullName>
    </submittedName>
</protein>
<organism evidence="1 2">
    <name type="scientific">Acinetobacter larvae</name>
    <dbReference type="NCBI Taxonomy" id="1789224"/>
    <lineage>
        <taxon>Bacteria</taxon>
        <taxon>Pseudomonadati</taxon>
        <taxon>Pseudomonadota</taxon>
        <taxon>Gammaproteobacteria</taxon>
        <taxon>Moraxellales</taxon>
        <taxon>Moraxellaceae</taxon>
        <taxon>Acinetobacter</taxon>
    </lineage>
</organism>
<accession>A0A1B2M491</accession>
<dbReference type="KEGG" id="ala:BFG52_14990"/>
<dbReference type="Proteomes" id="UP000093391">
    <property type="component" value="Chromosome"/>
</dbReference>
<keyword evidence="2" id="KW-1185">Reference proteome</keyword>
<dbReference type="AlphaFoldDB" id="A0A1B2M491"/>
<name>A0A1B2M491_9GAMM</name>
<proteinExistence type="predicted"/>
<dbReference type="EMBL" id="CP016895">
    <property type="protein sequence ID" value="AOA60025.1"/>
    <property type="molecule type" value="Genomic_DNA"/>
</dbReference>
<reference evidence="1 2" key="1">
    <citation type="submission" date="2016-08" db="EMBL/GenBank/DDBJ databases">
        <authorList>
            <person name="Seilhamer J.J."/>
        </authorList>
    </citation>
    <scope>NUCLEOTIDE SEQUENCE [LARGE SCALE GENOMIC DNA]</scope>
    <source>
        <strain evidence="1 2">BRTC-1</strain>
    </source>
</reference>
<evidence type="ECO:0000313" key="2">
    <source>
        <dbReference type="Proteomes" id="UP000093391"/>
    </source>
</evidence>
<gene>
    <name evidence="1" type="ORF">BFG52_14990</name>
</gene>